<sequence>MDFNPSSSSTSDPSSMKLAIAIALLRSKNLNFSSSSHSDAQRWRQKAKERKREIQRLREEFKQLEDGMRAEFVPQIAACRCHFFDGYGKLSPRSGQIGREGLWIDEVLRRRFLRLMRWKERRRKLDDSFRKRQFFELNSEDEIGKLNTSIDFLVELCNGKFVENDSSFRALSHQAVDFILASLRNLLSSEKESEVIEEMITGLILNMTQRMCTATNEESLASATDADFCVQHLIRKLGDEPFIGQRVVLAVSQKICIQVDSLLLTDPFDDAYLGAHDSMFLMIQLIEFLISDYLSIWTANEDFDWRLLEEWTRSVLQARNALVLLESRNGLYVLFIERVIGEIRKQLGPLQQQGKLNLDILSNLQF</sequence>
<proteinExistence type="predicted"/>
<dbReference type="EMBL" id="CM037013">
    <property type="protein sequence ID" value="KAH7688286.1"/>
    <property type="molecule type" value="Genomic_DNA"/>
</dbReference>
<dbReference type="Proteomes" id="UP000827976">
    <property type="component" value="Chromosome 3"/>
</dbReference>
<evidence type="ECO:0000313" key="1">
    <source>
        <dbReference type="EMBL" id="KAH7688286.1"/>
    </source>
</evidence>
<comment type="caution">
    <text evidence="1">The sequence shown here is derived from an EMBL/GenBank/DDBJ whole genome shotgun (WGS) entry which is preliminary data.</text>
</comment>
<protein>
    <submittedName>
        <fullName evidence="1">Uncharacterized protein</fullName>
    </submittedName>
</protein>
<reference evidence="2" key="1">
    <citation type="journal article" date="2022" name="Nat. Commun.">
        <title>Chromosome evolution and the genetic basis of agronomically important traits in greater yam.</title>
        <authorList>
            <person name="Bredeson J.V."/>
            <person name="Lyons J.B."/>
            <person name="Oniyinde I.O."/>
            <person name="Okereke N.R."/>
            <person name="Kolade O."/>
            <person name="Nnabue I."/>
            <person name="Nwadili C.O."/>
            <person name="Hribova E."/>
            <person name="Parker M."/>
            <person name="Nwogha J."/>
            <person name="Shu S."/>
            <person name="Carlson J."/>
            <person name="Kariba R."/>
            <person name="Muthemba S."/>
            <person name="Knop K."/>
            <person name="Barton G.J."/>
            <person name="Sherwood A.V."/>
            <person name="Lopez-Montes A."/>
            <person name="Asiedu R."/>
            <person name="Jamnadass R."/>
            <person name="Muchugi A."/>
            <person name="Goodstein D."/>
            <person name="Egesi C.N."/>
            <person name="Featherston J."/>
            <person name="Asfaw A."/>
            <person name="Simpson G.G."/>
            <person name="Dolezel J."/>
            <person name="Hendre P.S."/>
            <person name="Van Deynze A."/>
            <person name="Kumar P.L."/>
            <person name="Obidiegwu J.E."/>
            <person name="Bhattacharjee R."/>
            <person name="Rokhsar D.S."/>
        </authorList>
    </citation>
    <scope>NUCLEOTIDE SEQUENCE [LARGE SCALE GENOMIC DNA]</scope>
    <source>
        <strain evidence="2">cv. TDa95/00328</strain>
    </source>
</reference>
<organism evidence="1 2">
    <name type="scientific">Dioscorea alata</name>
    <name type="common">Purple yam</name>
    <dbReference type="NCBI Taxonomy" id="55571"/>
    <lineage>
        <taxon>Eukaryota</taxon>
        <taxon>Viridiplantae</taxon>
        <taxon>Streptophyta</taxon>
        <taxon>Embryophyta</taxon>
        <taxon>Tracheophyta</taxon>
        <taxon>Spermatophyta</taxon>
        <taxon>Magnoliopsida</taxon>
        <taxon>Liliopsida</taxon>
        <taxon>Dioscoreales</taxon>
        <taxon>Dioscoreaceae</taxon>
        <taxon>Dioscorea</taxon>
    </lineage>
</organism>
<evidence type="ECO:0000313" key="2">
    <source>
        <dbReference type="Proteomes" id="UP000827976"/>
    </source>
</evidence>
<keyword evidence="2" id="KW-1185">Reference proteome</keyword>
<gene>
    <name evidence="1" type="ORF">IHE45_03G024000</name>
</gene>
<accession>A0ACB7WJH1</accession>
<name>A0ACB7WJH1_DIOAL</name>